<dbReference type="RefSeq" id="WP_147145799.1">
    <property type="nucleotide sequence ID" value="NZ_BKAJ01000007.1"/>
</dbReference>
<comment type="caution">
    <text evidence="9">The sequence shown here is derived from an EMBL/GenBank/DDBJ whole genome shotgun (WGS) entry which is preliminary data.</text>
</comment>
<comment type="similarity">
    <text evidence="7">Belongs to the binding-protein-dependent transport system permease family.</text>
</comment>
<evidence type="ECO:0000256" key="3">
    <source>
        <dbReference type="ARBA" id="ARBA00022475"/>
    </source>
</evidence>
<feature type="transmembrane region" description="Helical" evidence="7">
    <location>
        <begin position="101"/>
        <end position="125"/>
    </location>
</feature>
<dbReference type="PANTHER" id="PTHR30465:SF43">
    <property type="entry name" value="OLIGOPEPTIDE ABC TRANSPORTER, PERMEASE PROTEIN"/>
    <property type="match status" value="1"/>
</dbReference>
<dbReference type="GO" id="GO:0055085">
    <property type="term" value="P:transmembrane transport"/>
    <property type="evidence" value="ECO:0007669"/>
    <property type="project" value="InterPro"/>
</dbReference>
<name>A0A512N2T5_9HYPH</name>
<dbReference type="EMBL" id="BKAJ01000007">
    <property type="protein sequence ID" value="GEP53307.1"/>
    <property type="molecule type" value="Genomic_DNA"/>
</dbReference>
<comment type="subcellular location">
    <subcellularLocation>
        <location evidence="1 7">Cell membrane</location>
        <topology evidence="1 7">Multi-pass membrane protein</topology>
    </subcellularLocation>
</comment>
<dbReference type="AlphaFoldDB" id="A0A512N2T5"/>
<accession>A0A512N2T5</accession>
<dbReference type="InterPro" id="IPR045621">
    <property type="entry name" value="BPD_transp_1_N"/>
</dbReference>
<dbReference type="Gene3D" id="1.10.3720.10">
    <property type="entry name" value="MetI-like"/>
    <property type="match status" value="1"/>
</dbReference>
<reference evidence="9 10" key="1">
    <citation type="submission" date="2019-07" db="EMBL/GenBank/DDBJ databases">
        <title>Whole genome shotgun sequence of Reyranella soli NBRC 108950.</title>
        <authorList>
            <person name="Hosoyama A."/>
            <person name="Uohara A."/>
            <person name="Ohji S."/>
            <person name="Ichikawa N."/>
        </authorList>
    </citation>
    <scope>NUCLEOTIDE SEQUENCE [LARGE SCALE GENOMIC DNA]</scope>
    <source>
        <strain evidence="9 10">NBRC 108950</strain>
    </source>
</reference>
<protein>
    <submittedName>
        <fullName evidence="9">ABC transporter permease</fullName>
    </submittedName>
</protein>
<evidence type="ECO:0000256" key="6">
    <source>
        <dbReference type="ARBA" id="ARBA00023136"/>
    </source>
</evidence>
<keyword evidence="4 7" id="KW-0812">Transmembrane</keyword>
<evidence type="ECO:0000313" key="10">
    <source>
        <dbReference type="Proteomes" id="UP000321058"/>
    </source>
</evidence>
<evidence type="ECO:0000256" key="4">
    <source>
        <dbReference type="ARBA" id="ARBA00022692"/>
    </source>
</evidence>
<keyword evidence="5 7" id="KW-1133">Transmembrane helix</keyword>
<feature type="domain" description="ABC transmembrane type-1" evidence="8">
    <location>
        <begin position="101"/>
        <end position="317"/>
    </location>
</feature>
<dbReference type="Pfam" id="PF00528">
    <property type="entry name" value="BPD_transp_1"/>
    <property type="match status" value="1"/>
</dbReference>
<feature type="transmembrane region" description="Helical" evidence="7">
    <location>
        <begin position="293"/>
        <end position="320"/>
    </location>
</feature>
<organism evidence="9 10">
    <name type="scientific">Reyranella soli</name>
    <dbReference type="NCBI Taxonomy" id="1230389"/>
    <lineage>
        <taxon>Bacteria</taxon>
        <taxon>Pseudomonadati</taxon>
        <taxon>Pseudomonadota</taxon>
        <taxon>Alphaproteobacteria</taxon>
        <taxon>Hyphomicrobiales</taxon>
        <taxon>Reyranellaceae</taxon>
        <taxon>Reyranella</taxon>
    </lineage>
</organism>
<keyword evidence="3" id="KW-1003">Cell membrane</keyword>
<keyword evidence="2 7" id="KW-0813">Transport</keyword>
<evidence type="ECO:0000256" key="2">
    <source>
        <dbReference type="ARBA" id="ARBA00022448"/>
    </source>
</evidence>
<dbReference type="PANTHER" id="PTHR30465">
    <property type="entry name" value="INNER MEMBRANE ABC TRANSPORTER"/>
    <property type="match status" value="1"/>
</dbReference>
<dbReference type="PROSITE" id="PS50928">
    <property type="entry name" value="ABC_TM1"/>
    <property type="match status" value="1"/>
</dbReference>
<sequence length="328" mass="36563">MTRYILQRLALLPLLMVIYSFVIFVIIQAPPGDFLTAYVATLASSGSSISQEQIEAWRAQYGLDQPMIVQYWLWVKHLVHGNFGLSLEYQRPNADLIGEQIGLTLALALFSFFLTWAIAIPAGIYSATHPRSIGDHILTVVNYVGVATPNFMLALILMWVAFAYFDLSVTGLYSPEYADAPWSWGKFLDLMAHLWLPALVLGIAGTARLSRIMRANLLDELNKPYVVTARAKGMKEWRLVLRYPVRLAFNPLISTIGWYLPMLFSGSLIVATVMNLPNIGPLLLRALVNQDMYLAGGILLIYSFLTIVGTLLSDILLALVDPRIRVGS</sequence>
<evidence type="ECO:0000259" key="8">
    <source>
        <dbReference type="PROSITE" id="PS50928"/>
    </source>
</evidence>
<evidence type="ECO:0000313" key="9">
    <source>
        <dbReference type="EMBL" id="GEP53307.1"/>
    </source>
</evidence>
<feature type="transmembrane region" description="Helical" evidence="7">
    <location>
        <begin position="9"/>
        <end position="29"/>
    </location>
</feature>
<dbReference type="Pfam" id="PF19300">
    <property type="entry name" value="BPD_transp_1_N"/>
    <property type="match status" value="1"/>
</dbReference>
<dbReference type="SUPFAM" id="SSF161098">
    <property type="entry name" value="MetI-like"/>
    <property type="match status" value="1"/>
</dbReference>
<evidence type="ECO:0000256" key="1">
    <source>
        <dbReference type="ARBA" id="ARBA00004651"/>
    </source>
</evidence>
<evidence type="ECO:0000256" key="7">
    <source>
        <dbReference type="RuleBase" id="RU363032"/>
    </source>
</evidence>
<gene>
    <name evidence="9" type="ORF">RSO01_04730</name>
</gene>
<dbReference type="OrthoDB" id="7834831at2"/>
<dbReference type="GO" id="GO:0005886">
    <property type="term" value="C:plasma membrane"/>
    <property type="evidence" value="ECO:0007669"/>
    <property type="project" value="UniProtKB-SubCell"/>
</dbReference>
<dbReference type="InterPro" id="IPR000515">
    <property type="entry name" value="MetI-like"/>
</dbReference>
<keyword evidence="10" id="KW-1185">Reference proteome</keyword>
<proteinExistence type="inferred from homology"/>
<dbReference type="InterPro" id="IPR035906">
    <property type="entry name" value="MetI-like_sf"/>
</dbReference>
<dbReference type="CDD" id="cd06261">
    <property type="entry name" value="TM_PBP2"/>
    <property type="match status" value="1"/>
</dbReference>
<dbReference type="Proteomes" id="UP000321058">
    <property type="component" value="Unassembled WGS sequence"/>
</dbReference>
<keyword evidence="6 7" id="KW-0472">Membrane</keyword>
<feature type="transmembrane region" description="Helical" evidence="7">
    <location>
        <begin position="247"/>
        <end position="273"/>
    </location>
</feature>
<evidence type="ECO:0000256" key="5">
    <source>
        <dbReference type="ARBA" id="ARBA00022989"/>
    </source>
</evidence>
<feature type="transmembrane region" description="Helical" evidence="7">
    <location>
        <begin position="137"/>
        <end position="164"/>
    </location>
</feature>
<feature type="transmembrane region" description="Helical" evidence="7">
    <location>
        <begin position="184"/>
        <end position="204"/>
    </location>
</feature>